<feature type="compositionally biased region" description="Basic and acidic residues" evidence="1">
    <location>
        <begin position="210"/>
        <end position="223"/>
    </location>
</feature>
<evidence type="ECO:0000313" key="3">
    <source>
        <dbReference type="EMBL" id="MBO1915676.1"/>
    </source>
</evidence>
<name>A0A939NAZ2_PRORE</name>
<proteinExistence type="predicted"/>
<protein>
    <submittedName>
        <fullName evidence="3">Uncharacterized protein</fullName>
    </submittedName>
</protein>
<comment type="caution">
    <text evidence="3">The sequence shown here is derived from an EMBL/GenBank/DDBJ whole genome shotgun (WGS) entry which is preliminary data.</text>
</comment>
<feature type="transmembrane region" description="Helical" evidence="2">
    <location>
        <begin position="25"/>
        <end position="45"/>
    </location>
</feature>
<evidence type="ECO:0000256" key="2">
    <source>
        <dbReference type="SAM" id="Phobius"/>
    </source>
</evidence>
<keyword evidence="2" id="KW-0472">Membrane</keyword>
<feature type="region of interest" description="Disordered" evidence="1">
    <location>
        <begin position="201"/>
        <end position="223"/>
    </location>
</feature>
<sequence length="223" mass="24693">MTENSTDEIFQNDKTVSRLQETSKVLSLSNLCTGFIAIGLLFLLYGKNEKIIIVPPNLQTTGWIDENEGSTAYMQSWASYIATLLGNTNPSSVNFVKSSLAPFLSPNSYQRIMLSIDDAISQINRDRVSLSFTPTRISTDPKAKGVYFVEGSQEVKSVTGRTTTKTVHYIVTVYIRGYKPVIEDIQLKNGDAYLPTYEQEANGGVLPDDSQSKDIIEGSRVND</sequence>
<dbReference type="InterPro" id="IPR007973">
    <property type="entry name" value="Pilus_assembly_TraE"/>
</dbReference>
<evidence type="ECO:0000256" key="1">
    <source>
        <dbReference type="SAM" id="MobiDB-lite"/>
    </source>
</evidence>
<dbReference type="AlphaFoldDB" id="A0A939NAZ2"/>
<dbReference type="Pfam" id="PF05309">
    <property type="entry name" value="TraE"/>
    <property type="match status" value="1"/>
</dbReference>
<keyword evidence="2" id="KW-1133">Transmembrane helix</keyword>
<evidence type="ECO:0000313" key="4">
    <source>
        <dbReference type="Proteomes" id="UP000664477"/>
    </source>
</evidence>
<organism evidence="3 4">
    <name type="scientific">Providencia rettgeri</name>
    <dbReference type="NCBI Taxonomy" id="587"/>
    <lineage>
        <taxon>Bacteria</taxon>
        <taxon>Pseudomonadati</taxon>
        <taxon>Pseudomonadota</taxon>
        <taxon>Gammaproteobacteria</taxon>
        <taxon>Enterobacterales</taxon>
        <taxon>Morganellaceae</taxon>
        <taxon>Providencia</taxon>
    </lineage>
</organism>
<reference evidence="3" key="1">
    <citation type="submission" date="2021-03" db="EMBL/GenBank/DDBJ databases">
        <title>Molecular epidemiology and mechanisms of colistin and carbapenem resistance in Enterobacteriaceae from clinical isolates, the environment and porcine samples in Pretoria, South Africa.</title>
        <authorList>
            <person name="Bogoshi D."/>
            <person name="Mbelle N.M."/>
            <person name="Naidoo V."/>
            <person name="Osei Sekyere J."/>
        </authorList>
    </citation>
    <scope>NUCLEOTIDE SEQUENCE</scope>
    <source>
        <strain evidence="3">C052</strain>
    </source>
</reference>
<keyword evidence="2" id="KW-0812">Transmembrane</keyword>
<dbReference type="Proteomes" id="UP000664477">
    <property type="component" value="Unassembled WGS sequence"/>
</dbReference>
<accession>A0A939NAZ2</accession>
<dbReference type="EMBL" id="JAGETQ010000001">
    <property type="protein sequence ID" value="MBO1915676.1"/>
    <property type="molecule type" value="Genomic_DNA"/>
</dbReference>
<gene>
    <name evidence="3" type="ORF">J4727_00390</name>
</gene>